<feature type="domain" description="Cytochrome oxidase subunit I profile" evidence="7">
    <location>
        <begin position="11"/>
        <end position="578"/>
    </location>
</feature>
<comment type="function">
    <text evidence="5">Component of the cytochrome c oxidase, the last enzyme in the mitochondrial electron transport chain which drives oxidative phosphorylation. The respiratory chain contains 3 multisubunit complexes succinate dehydrogenase (complex II, CII), ubiquinol-cytochrome c oxidoreductase (cytochrome b-c1 complex, complex III, CIII) and cytochrome c oxidase (complex IV, CIV), that cooperate to transfer electrons derived from NADH and succinate to molecular oxygen, creating an electrochemical gradient over the inner membrane that drives transmembrane transport and the ATP synthase. Cytochrome c oxidase is the component of the respiratory chain that catalyzes the reduction of oxygen to water. Electrons originating from reduced cytochrome c in the intermembrane space (IMS) are transferred via the dinuclear copper A center (CU(A)) of subunit 2 and heme A of subunit 1 to the active site in subunit 1, a binuclear center (BNC) formed by heme A3 and copper B (CU(B)). The BNC reduces molecular oxygen to 2 water molecules using 4 electrons from cytochrome c in the IMS and 4 protons from the mitochondrial matrix.</text>
</comment>
<evidence type="ECO:0000256" key="1">
    <source>
        <dbReference type="ARBA" id="ARBA00004141"/>
    </source>
</evidence>
<dbReference type="InterPro" id="IPR033944">
    <property type="entry name" value="Cyt_c_oxase_su1_dom"/>
</dbReference>
<evidence type="ECO:0000259" key="7">
    <source>
        <dbReference type="PROSITE" id="PS50855"/>
    </source>
</evidence>
<evidence type="ECO:0000256" key="3">
    <source>
        <dbReference type="ARBA" id="ARBA00022989"/>
    </source>
</evidence>
<keyword evidence="5" id="KW-0249">Electron transport</keyword>
<dbReference type="InterPro" id="IPR036927">
    <property type="entry name" value="Cyt_c_oxase-like_su1_sf"/>
</dbReference>
<evidence type="ECO:0000256" key="5">
    <source>
        <dbReference type="RuleBase" id="RU000369"/>
    </source>
</evidence>
<feature type="transmembrane region" description="Helical" evidence="6">
    <location>
        <begin position="309"/>
        <end position="331"/>
    </location>
</feature>
<feature type="transmembrane region" description="Helical" evidence="6">
    <location>
        <begin position="238"/>
        <end position="261"/>
    </location>
</feature>
<dbReference type="GeneID" id="63660905"/>
<gene>
    <name evidence="8" type="primary">cox1</name>
</gene>
<dbReference type="UniPathway" id="UPA00705"/>
<dbReference type="CDD" id="cd01663">
    <property type="entry name" value="Cyt_c_Oxidase_I"/>
    <property type="match status" value="1"/>
</dbReference>
<feature type="transmembrane region" description="Helical" evidence="6">
    <location>
        <begin position="70"/>
        <end position="95"/>
    </location>
</feature>
<keyword evidence="5" id="KW-0679">Respiratory chain</keyword>
<comment type="pathway">
    <text evidence="5">Energy metabolism; oxidative phosphorylation.</text>
</comment>
<feature type="transmembrane region" description="Helical" evidence="6">
    <location>
        <begin position="152"/>
        <end position="178"/>
    </location>
</feature>
<dbReference type="PANTHER" id="PTHR10422:SF18">
    <property type="entry name" value="CYTOCHROME C OXIDASE SUBUNIT 1"/>
    <property type="match status" value="1"/>
</dbReference>
<dbReference type="PANTHER" id="PTHR10422">
    <property type="entry name" value="CYTOCHROME C OXIDASE SUBUNIT 1"/>
    <property type="match status" value="1"/>
</dbReference>
<organism evidence="8">
    <name type="scientific">Pleurostomum flabellatum</name>
    <dbReference type="NCBI Taxonomy" id="405751"/>
    <lineage>
        <taxon>Eukaryota</taxon>
        <taxon>Discoba</taxon>
        <taxon>Heterolobosea</taxon>
        <taxon>Tulamoebidae</taxon>
        <taxon>Pleurostomum</taxon>
    </lineage>
</organism>
<dbReference type="InterPro" id="IPR000883">
    <property type="entry name" value="Cyt_C_Oxase_1"/>
</dbReference>
<comment type="catalytic activity">
    <reaction evidence="5">
        <text>4 Fe(II)-[cytochrome c] + O2 + 8 H(+)(in) = 4 Fe(III)-[cytochrome c] + 2 H2O + 4 H(+)(out)</text>
        <dbReference type="Rhea" id="RHEA:11436"/>
        <dbReference type="Rhea" id="RHEA-COMP:10350"/>
        <dbReference type="Rhea" id="RHEA-COMP:14399"/>
        <dbReference type="ChEBI" id="CHEBI:15377"/>
        <dbReference type="ChEBI" id="CHEBI:15378"/>
        <dbReference type="ChEBI" id="CHEBI:15379"/>
        <dbReference type="ChEBI" id="CHEBI:29033"/>
        <dbReference type="ChEBI" id="CHEBI:29034"/>
        <dbReference type="EC" id="7.1.1.9"/>
    </reaction>
</comment>
<evidence type="ECO:0000313" key="8">
    <source>
        <dbReference type="EMBL" id="QPL15592.1"/>
    </source>
</evidence>
<keyword evidence="5 8" id="KW-0496">Mitochondrion</keyword>
<feature type="transmembrane region" description="Helical" evidence="6">
    <location>
        <begin position="107"/>
        <end position="124"/>
    </location>
</feature>
<name>A0A7T0Q4T5_9EUKA</name>
<accession>A0A7T0Q4T5</accession>
<geneLocation type="mitochondrion" evidence="8"/>
<keyword evidence="4 5" id="KW-0472">Membrane</keyword>
<proteinExistence type="inferred from homology"/>
<keyword evidence="5" id="KW-0408">Iron</keyword>
<dbReference type="Pfam" id="PF00115">
    <property type="entry name" value="COX1"/>
    <property type="match status" value="1"/>
</dbReference>
<dbReference type="GO" id="GO:0015990">
    <property type="term" value="P:electron transport coupled proton transport"/>
    <property type="evidence" value="ECO:0007669"/>
    <property type="project" value="TreeGrafter"/>
</dbReference>
<reference evidence="8" key="1">
    <citation type="journal article" date="2021" name="Genome Biol.">
        <title>Evolutionary history of mitochondrial genomes in Discoba, including the extreme halophile Pleurostomum flabellatum (Heterolobosea).</title>
        <authorList>
            <person name="Ettahi K."/>
            <person name="Lhee D.H."/>
            <person name="Sung J.Y."/>
            <person name="Simpson A.G.B."/>
            <person name="Park J.S."/>
            <person name="Yoon H.S."/>
        </authorList>
    </citation>
    <scope>NUCLEOTIDE SEQUENCE</scope>
</reference>
<dbReference type="SUPFAM" id="SSF81442">
    <property type="entry name" value="Cytochrome c oxidase subunit I-like"/>
    <property type="match status" value="1"/>
</dbReference>
<keyword evidence="5" id="KW-0813">Transport</keyword>
<dbReference type="EMBL" id="MT843578">
    <property type="protein sequence ID" value="QPL15592.1"/>
    <property type="molecule type" value="Genomic_DNA"/>
</dbReference>
<sequence length="626" mass="71723">MYCFMDWVQNWIYTTNHKRIGILYILFGVINGIIAIFLSMLMRMELAFPGNQILFGEYQFYNMITTVHGVLMLFVVVLPILFGGFGNYFVPLLIGAPDMSFPRLNNFSFWISPVAVLLAVFSTLSEGGPGTGWTIYPPLSTNKAHSGASVDFLIFSFHLAGISSILASLNFICTVFYYKNESFFNKDIPLFVWGIITTSFMLILALPVLAAAITLLLFDRNFNTSFFDPVGGGDIVLFQHLFWFFGHPEVYILILPGFGLISHVISTFSKKRVFGYVPMIAAMLMIGLIGFIVWAHHMYTSGIDTSTKAYFTAATMVIAIPTGIKVFNWLATMWGGSIWMYTPMYFACGFIILFTMGGVTGIVLSNAGVDMSLHDTYYVVAHFHYVLSMGAVFAIYSGFYYWWGKMTGYHYSETLGQTHFWLTFIGVNLTFFPMHFLGASGMPRRIPDYPDMYQKWNTLISLGAFLSLFSLCFFFYTFYKSLVDQVKCSRNPWVFFHYDQLLDQSLRTISFVENVIHNHRYENVYFNNNNFLKKSYLVYGVTTNRYNLSPECVRTSTLEWTLTSPPFLHTFIVPPKVITTSNHFFNYRWNVLVNDMIVDKYKPLFISKIFTKRHNASVIYFAVNST</sequence>
<keyword evidence="3 6" id="KW-1133">Transmembrane helix</keyword>
<dbReference type="GO" id="GO:0004129">
    <property type="term" value="F:cytochrome-c oxidase activity"/>
    <property type="evidence" value="ECO:0007669"/>
    <property type="project" value="UniProtKB-EC"/>
</dbReference>
<dbReference type="EC" id="7.1.1.9" evidence="5"/>
<feature type="transmembrane region" description="Helical" evidence="6">
    <location>
        <begin position="190"/>
        <end position="218"/>
    </location>
</feature>
<protein>
    <recommendedName>
        <fullName evidence="5">Cytochrome c oxidase subunit 1</fullName>
        <ecNumber evidence="5">7.1.1.9</ecNumber>
    </recommendedName>
</protein>
<keyword evidence="5" id="KW-0999">Mitochondrion inner membrane</keyword>
<feature type="transmembrane region" description="Helical" evidence="6">
    <location>
        <begin position="459"/>
        <end position="479"/>
    </location>
</feature>
<dbReference type="Gene3D" id="1.20.210.10">
    <property type="entry name" value="Cytochrome c oxidase-like, subunit I domain"/>
    <property type="match status" value="1"/>
</dbReference>
<feature type="transmembrane region" description="Helical" evidence="6">
    <location>
        <begin position="21"/>
        <end position="42"/>
    </location>
</feature>
<dbReference type="GO" id="GO:0045277">
    <property type="term" value="C:respiratory chain complex IV"/>
    <property type="evidence" value="ECO:0007669"/>
    <property type="project" value="InterPro"/>
</dbReference>
<keyword evidence="5" id="KW-0349">Heme</keyword>
<keyword evidence="5" id="KW-0479">Metal-binding</keyword>
<evidence type="ECO:0000256" key="6">
    <source>
        <dbReference type="SAM" id="Phobius"/>
    </source>
</evidence>
<dbReference type="InterPro" id="IPR023615">
    <property type="entry name" value="Cyt_c_Oxase_su1_BS"/>
</dbReference>
<keyword evidence="5" id="KW-0186">Copper</keyword>
<feature type="transmembrane region" description="Helical" evidence="6">
    <location>
        <begin position="343"/>
        <end position="364"/>
    </location>
</feature>
<comment type="subcellular location">
    <subcellularLocation>
        <location evidence="1">Membrane</location>
        <topology evidence="1">Multi-pass membrane protein</topology>
    </subcellularLocation>
    <subcellularLocation>
        <location evidence="5">Mitochondrion inner membrane</location>
        <topology evidence="5">Multi-pass membrane protein</topology>
    </subcellularLocation>
</comment>
<evidence type="ECO:0000256" key="2">
    <source>
        <dbReference type="ARBA" id="ARBA00022692"/>
    </source>
</evidence>
<dbReference type="GO" id="GO:0005743">
    <property type="term" value="C:mitochondrial inner membrane"/>
    <property type="evidence" value="ECO:0007669"/>
    <property type="project" value="UniProtKB-SubCell"/>
</dbReference>
<dbReference type="InterPro" id="IPR023616">
    <property type="entry name" value="Cyt_c_oxase-like_su1_dom"/>
</dbReference>
<feature type="transmembrane region" description="Helical" evidence="6">
    <location>
        <begin position="376"/>
        <end position="399"/>
    </location>
</feature>
<dbReference type="GO" id="GO:0006123">
    <property type="term" value="P:mitochondrial electron transport, cytochrome c to oxygen"/>
    <property type="evidence" value="ECO:0007669"/>
    <property type="project" value="TreeGrafter"/>
</dbReference>
<feature type="transmembrane region" description="Helical" evidence="6">
    <location>
        <begin position="273"/>
        <end position="297"/>
    </location>
</feature>
<dbReference type="GO" id="GO:0020037">
    <property type="term" value="F:heme binding"/>
    <property type="evidence" value="ECO:0007669"/>
    <property type="project" value="InterPro"/>
</dbReference>
<comment type="similarity">
    <text evidence="5">Belongs to the heme-copper respiratory oxidase family.</text>
</comment>
<evidence type="ECO:0000256" key="4">
    <source>
        <dbReference type="ARBA" id="ARBA00023136"/>
    </source>
</evidence>
<dbReference type="PROSITE" id="PS00077">
    <property type="entry name" value="COX1_CUB"/>
    <property type="match status" value="1"/>
</dbReference>
<dbReference type="PROSITE" id="PS50855">
    <property type="entry name" value="COX1"/>
    <property type="match status" value="1"/>
</dbReference>
<dbReference type="GO" id="GO:0046872">
    <property type="term" value="F:metal ion binding"/>
    <property type="evidence" value="ECO:0007669"/>
    <property type="project" value="UniProtKB-KW"/>
</dbReference>
<dbReference type="AlphaFoldDB" id="A0A7T0Q4T5"/>
<feature type="transmembrane region" description="Helical" evidence="6">
    <location>
        <begin position="420"/>
        <end position="439"/>
    </location>
</feature>
<dbReference type="RefSeq" id="YP_010049260.1">
    <property type="nucleotide sequence ID" value="NC_054363.1"/>
</dbReference>
<keyword evidence="2 5" id="KW-0812">Transmembrane</keyword>
<dbReference type="PRINTS" id="PR01165">
    <property type="entry name" value="CYCOXIDASEI"/>
</dbReference>